<feature type="domain" description="KOW" evidence="12">
    <location>
        <begin position="8"/>
        <end position="35"/>
    </location>
</feature>
<dbReference type="NCBIfam" id="TIGR01079">
    <property type="entry name" value="rplX_bact"/>
    <property type="match status" value="1"/>
</dbReference>
<evidence type="ECO:0000256" key="6">
    <source>
        <dbReference type="ARBA" id="ARBA00022980"/>
    </source>
</evidence>
<dbReference type="GO" id="GO:0019843">
    <property type="term" value="F:rRNA binding"/>
    <property type="evidence" value="ECO:0007669"/>
    <property type="project" value="UniProtKB-UniRule"/>
</dbReference>
<dbReference type="FunFam" id="2.30.30.30:FF:000004">
    <property type="entry name" value="50S ribosomal protein L24"/>
    <property type="match status" value="1"/>
</dbReference>
<dbReference type="HAMAP" id="MF_01326_B">
    <property type="entry name" value="Ribosomal_uL24_B"/>
    <property type="match status" value="1"/>
</dbReference>
<gene>
    <name evidence="10" type="primary">rplX</name>
    <name evidence="13" type="ORF">IAA66_02440</name>
</gene>
<comment type="subunit">
    <text evidence="3 10">Part of the 50S ribosomal subunit.</text>
</comment>
<dbReference type="PANTHER" id="PTHR12903">
    <property type="entry name" value="MITOCHONDRIAL RIBOSOMAL PROTEIN L24"/>
    <property type="match status" value="1"/>
</dbReference>
<dbReference type="AlphaFoldDB" id="A0A9D0YUQ9"/>
<comment type="function">
    <text evidence="9 10">One of the proteins that surrounds the polypeptide exit tunnel on the outside of the subunit.</text>
</comment>
<dbReference type="Pfam" id="PF17136">
    <property type="entry name" value="ribosomal_L24"/>
    <property type="match status" value="1"/>
</dbReference>
<evidence type="ECO:0000256" key="11">
    <source>
        <dbReference type="RuleBase" id="RU003477"/>
    </source>
</evidence>
<evidence type="ECO:0000256" key="3">
    <source>
        <dbReference type="ARBA" id="ARBA00011838"/>
    </source>
</evidence>
<dbReference type="InterPro" id="IPR003256">
    <property type="entry name" value="Ribosomal_uL24"/>
</dbReference>
<dbReference type="GO" id="GO:0006412">
    <property type="term" value="P:translation"/>
    <property type="evidence" value="ECO:0007669"/>
    <property type="project" value="UniProtKB-UniRule"/>
</dbReference>
<dbReference type="Gene3D" id="2.30.30.30">
    <property type="match status" value="1"/>
</dbReference>
<accession>A0A9D0YUQ9</accession>
<evidence type="ECO:0000256" key="4">
    <source>
        <dbReference type="ARBA" id="ARBA00022730"/>
    </source>
</evidence>
<protein>
    <recommendedName>
        <fullName evidence="8 10">Large ribosomal subunit protein uL24</fullName>
    </recommendedName>
</protein>
<keyword evidence="5 10" id="KW-0694">RNA-binding</keyword>
<dbReference type="GO" id="GO:0003735">
    <property type="term" value="F:structural constituent of ribosome"/>
    <property type="evidence" value="ECO:0007669"/>
    <property type="project" value="InterPro"/>
</dbReference>
<sequence length="110" mass="11667">MNKTKKLHVRTGDTVVVISGVDAGKKGKVLRAEPKAGKVVVEGVAMVTKHQKARGQGMPGGIIHKEAAIYASKVMLVCSKCGKATRNAHKVLEDGKKVRVCKKCGAAFEN</sequence>
<dbReference type="PROSITE" id="PS01108">
    <property type="entry name" value="RIBOSOMAL_L24"/>
    <property type="match status" value="1"/>
</dbReference>
<dbReference type="SUPFAM" id="SSF50104">
    <property type="entry name" value="Translation proteins SH3-like domain"/>
    <property type="match status" value="1"/>
</dbReference>
<reference evidence="13" key="1">
    <citation type="submission" date="2020-10" db="EMBL/GenBank/DDBJ databases">
        <authorList>
            <person name="Gilroy R."/>
        </authorList>
    </citation>
    <scope>NUCLEOTIDE SEQUENCE</scope>
    <source>
        <strain evidence="13">ChiHile30-977</strain>
    </source>
</reference>
<reference evidence="13" key="2">
    <citation type="journal article" date="2021" name="PeerJ">
        <title>Extensive microbial diversity within the chicken gut microbiome revealed by metagenomics and culture.</title>
        <authorList>
            <person name="Gilroy R."/>
            <person name="Ravi A."/>
            <person name="Getino M."/>
            <person name="Pursley I."/>
            <person name="Horton D.L."/>
            <person name="Alikhan N.F."/>
            <person name="Baker D."/>
            <person name="Gharbi K."/>
            <person name="Hall N."/>
            <person name="Watson M."/>
            <person name="Adriaenssens E.M."/>
            <person name="Foster-Nyarko E."/>
            <person name="Jarju S."/>
            <person name="Secka A."/>
            <person name="Antonio M."/>
            <person name="Oren A."/>
            <person name="Chaudhuri R.R."/>
            <person name="La Ragione R."/>
            <person name="Hildebrand F."/>
            <person name="Pallen M.J."/>
        </authorList>
    </citation>
    <scope>NUCLEOTIDE SEQUENCE</scope>
    <source>
        <strain evidence="13">ChiHile30-977</strain>
    </source>
</reference>
<dbReference type="GO" id="GO:0005840">
    <property type="term" value="C:ribosome"/>
    <property type="evidence" value="ECO:0007669"/>
    <property type="project" value="UniProtKB-KW"/>
</dbReference>
<comment type="function">
    <text evidence="1 10">One of two assembly initiator proteins, it binds directly to the 5'-end of the 23S rRNA, where it nucleates assembly of the 50S subunit.</text>
</comment>
<evidence type="ECO:0000256" key="8">
    <source>
        <dbReference type="ARBA" id="ARBA00035206"/>
    </source>
</evidence>
<keyword evidence="6 10" id="KW-0689">Ribosomal protein</keyword>
<dbReference type="SMART" id="SM00739">
    <property type="entry name" value="KOW"/>
    <property type="match status" value="1"/>
</dbReference>
<dbReference type="EMBL" id="DVFI01000033">
    <property type="protein sequence ID" value="HIQ62429.1"/>
    <property type="molecule type" value="Genomic_DNA"/>
</dbReference>
<evidence type="ECO:0000256" key="2">
    <source>
        <dbReference type="ARBA" id="ARBA00010618"/>
    </source>
</evidence>
<dbReference type="InterPro" id="IPR057264">
    <property type="entry name" value="Ribosomal_uL24_C"/>
</dbReference>
<dbReference type="InterPro" id="IPR041988">
    <property type="entry name" value="Ribosomal_uL24_KOW"/>
</dbReference>
<evidence type="ECO:0000256" key="5">
    <source>
        <dbReference type="ARBA" id="ARBA00022884"/>
    </source>
</evidence>
<dbReference type="InterPro" id="IPR005825">
    <property type="entry name" value="Ribosomal_uL24_CS"/>
</dbReference>
<dbReference type="Pfam" id="PF00467">
    <property type="entry name" value="KOW"/>
    <property type="match status" value="1"/>
</dbReference>
<name>A0A9D0YUQ9_9FIRM</name>
<dbReference type="GO" id="GO:1990904">
    <property type="term" value="C:ribonucleoprotein complex"/>
    <property type="evidence" value="ECO:0007669"/>
    <property type="project" value="UniProtKB-KW"/>
</dbReference>
<dbReference type="CDD" id="cd06089">
    <property type="entry name" value="KOW_RPL26"/>
    <property type="match status" value="1"/>
</dbReference>
<keyword evidence="4 10" id="KW-0699">rRNA-binding</keyword>
<dbReference type="InterPro" id="IPR005824">
    <property type="entry name" value="KOW"/>
</dbReference>
<evidence type="ECO:0000256" key="10">
    <source>
        <dbReference type="HAMAP-Rule" id="MF_01326"/>
    </source>
</evidence>
<evidence type="ECO:0000256" key="1">
    <source>
        <dbReference type="ARBA" id="ARBA00004072"/>
    </source>
</evidence>
<evidence type="ECO:0000313" key="14">
    <source>
        <dbReference type="Proteomes" id="UP000886819"/>
    </source>
</evidence>
<organism evidence="13 14">
    <name type="scientific">Candidatus Avichristensenella intestinipullorum</name>
    <dbReference type="NCBI Taxonomy" id="2840693"/>
    <lineage>
        <taxon>Bacteria</taxon>
        <taxon>Bacillati</taxon>
        <taxon>Bacillota</taxon>
        <taxon>Clostridia</taxon>
        <taxon>Candidatus Avichristensenella</taxon>
    </lineage>
</organism>
<proteinExistence type="inferred from homology"/>
<dbReference type="InterPro" id="IPR008991">
    <property type="entry name" value="Translation_prot_SH3-like_sf"/>
</dbReference>
<evidence type="ECO:0000256" key="7">
    <source>
        <dbReference type="ARBA" id="ARBA00023274"/>
    </source>
</evidence>
<dbReference type="InterPro" id="IPR014722">
    <property type="entry name" value="Rib_uL2_dom2"/>
</dbReference>
<evidence type="ECO:0000313" key="13">
    <source>
        <dbReference type="EMBL" id="HIQ62429.1"/>
    </source>
</evidence>
<keyword evidence="7 10" id="KW-0687">Ribonucleoprotein</keyword>
<evidence type="ECO:0000259" key="12">
    <source>
        <dbReference type="SMART" id="SM00739"/>
    </source>
</evidence>
<comment type="caution">
    <text evidence="13">The sequence shown here is derived from an EMBL/GenBank/DDBJ whole genome shotgun (WGS) entry which is preliminary data.</text>
</comment>
<dbReference type="Proteomes" id="UP000886819">
    <property type="component" value="Unassembled WGS sequence"/>
</dbReference>
<evidence type="ECO:0000256" key="9">
    <source>
        <dbReference type="ARBA" id="ARBA00058688"/>
    </source>
</evidence>
<comment type="similarity">
    <text evidence="2 10 11">Belongs to the universal ribosomal protein uL24 family.</text>
</comment>